<dbReference type="RefSeq" id="WP_310320274.1">
    <property type="nucleotide sequence ID" value="NZ_JAVDWU010000009.1"/>
</dbReference>
<dbReference type="PROSITE" id="PS50297">
    <property type="entry name" value="ANK_REP_REGION"/>
    <property type="match status" value="1"/>
</dbReference>
<dbReference type="Pfam" id="PF00023">
    <property type="entry name" value="Ank"/>
    <property type="match status" value="1"/>
</dbReference>
<dbReference type="Gene3D" id="1.25.40.20">
    <property type="entry name" value="Ankyrin repeat-containing domain"/>
    <property type="match status" value="1"/>
</dbReference>
<evidence type="ECO:0000313" key="4">
    <source>
        <dbReference type="EMBL" id="MDR7151978.1"/>
    </source>
</evidence>
<accession>A0ABU1WRS9</accession>
<organism evidence="4 5">
    <name type="scientific">Hydrogenophaga palleronii</name>
    <dbReference type="NCBI Taxonomy" id="65655"/>
    <lineage>
        <taxon>Bacteria</taxon>
        <taxon>Pseudomonadati</taxon>
        <taxon>Pseudomonadota</taxon>
        <taxon>Betaproteobacteria</taxon>
        <taxon>Burkholderiales</taxon>
        <taxon>Comamonadaceae</taxon>
        <taxon>Hydrogenophaga</taxon>
    </lineage>
</organism>
<sequence length="119" mass="12577">MSADEKPTLFRPAIGNGGMTPLHFSTYCGDMNELCRSLDAGADPNARDSYRGYTAVHWLADMAATGGPRVQMLRRLAEAGADFNLKANAGETALGLALEAGTAGSEQLAEELKMLGVEE</sequence>
<proteinExistence type="predicted"/>
<keyword evidence="2 3" id="KW-0040">ANK repeat</keyword>
<evidence type="ECO:0000256" key="1">
    <source>
        <dbReference type="ARBA" id="ARBA00022737"/>
    </source>
</evidence>
<name>A0ABU1WRS9_9BURK</name>
<protein>
    <submittedName>
        <fullName evidence="4">Ankyrin repeat protein</fullName>
    </submittedName>
</protein>
<keyword evidence="5" id="KW-1185">Reference proteome</keyword>
<reference evidence="4 5" key="1">
    <citation type="submission" date="2023-07" db="EMBL/GenBank/DDBJ databases">
        <title>Sorghum-associated microbial communities from plants grown in Nebraska, USA.</title>
        <authorList>
            <person name="Schachtman D."/>
        </authorList>
    </citation>
    <scope>NUCLEOTIDE SEQUENCE [LARGE SCALE GENOMIC DNA]</scope>
    <source>
        <strain evidence="4 5">4249</strain>
    </source>
</reference>
<keyword evidence="1" id="KW-0677">Repeat</keyword>
<dbReference type="EMBL" id="JAVDWU010000009">
    <property type="protein sequence ID" value="MDR7151978.1"/>
    <property type="molecule type" value="Genomic_DNA"/>
</dbReference>
<dbReference type="InterPro" id="IPR036770">
    <property type="entry name" value="Ankyrin_rpt-contain_sf"/>
</dbReference>
<evidence type="ECO:0000313" key="5">
    <source>
        <dbReference type="Proteomes" id="UP001265700"/>
    </source>
</evidence>
<evidence type="ECO:0000256" key="2">
    <source>
        <dbReference type="ARBA" id="ARBA00023043"/>
    </source>
</evidence>
<dbReference type="InterPro" id="IPR002110">
    <property type="entry name" value="Ankyrin_rpt"/>
</dbReference>
<dbReference type="PROSITE" id="PS50088">
    <property type="entry name" value="ANK_REPEAT"/>
    <property type="match status" value="1"/>
</dbReference>
<gene>
    <name evidence="4" type="ORF">J2W49_003954</name>
</gene>
<comment type="caution">
    <text evidence="4">The sequence shown here is derived from an EMBL/GenBank/DDBJ whole genome shotgun (WGS) entry which is preliminary data.</text>
</comment>
<feature type="repeat" description="ANK" evidence="3">
    <location>
        <begin position="17"/>
        <end position="49"/>
    </location>
</feature>
<dbReference type="InterPro" id="IPR050776">
    <property type="entry name" value="Ank_Repeat/CDKN_Inhibitor"/>
</dbReference>
<dbReference type="PANTHER" id="PTHR24201:SF15">
    <property type="entry name" value="ANKYRIN REPEAT DOMAIN-CONTAINING PROTEIN 66"/>
    <property type="match status" value="1"/>
</dbReference>
<dbReference type="SMART" id="SM00248">
    <property type="entry name" value="ANK"/>
    <property type="match status" value="2"/>
</dbReference>
<dbReference type="PANTHER" id="PTHR24201">
    <property type="entry name" value="ANK_REP_REGION DOMAIN-CONTAINING PROTEIN"/>
    <property type="match status" value="1"/>
</dbReference>
<evidence type="ECO:0000256" key="3">
    <source>
        <dbReference type="PROSITE-ProRule" id="PRU00023"/>
    </source>
</evidence>
<dbReference type="Proteomes" id="UP001265700">
    <property type="component" value="Unassembled WGS sequence"/>
</dbReference>
<dbReference type="SUPFAM" id="SSF48403">
    <property type="entry name" value="Ankyrin repeat"/>
    <property type="match status" value="1"/>
</dbReference>